<dbReference type="Gene3D" id="3.30.1610.10">
    <property type="entry name" value="Peptidase S59, nucleoporin"/>
    <property type="match status" value="1"/>
</dbReference>
<dbReference type="InterPro" id="IPR036903">
    <property type="entry name" value="Nup98_auto-Pept-S59_dom_sf"/>
</dbReference>
<sequence length="341" mass="37403">MTPPPPHPAGIVLMRPGYYTIPPVEALAELVDEDGNCYVEDFTIGREGYGSIFFPGMTNIANMNFDEIVFFRRKEVIVYPDDDNKPQEGEGLNKKAEITLDCVWPRYKSAGTPIKSPEKLKAMNWQEKIEFNSMKVGAKFIDYRPETGSWVFEVRHFSKYGLLDDSDEEEVTEQDKKRLRTSQAQQVAVQGQTQQTRMQGPMVRPPGGMVATQQPQAPSQPPQQMTFSPAQVRATGPNQGINPTVTNQGAGDFMGNRMTGGNQTISDPMMSLNSTMSQGMPVQSKPGTTAGWPNQNSGMVNAPASGINQTISATSAMSGPNVTNMGGQNIGATWSGRTRRR</sequence>
<evidence type="ECO:0000256" key="4">
    <source>
        <dbReference type="ARBA" id="ARBA00022816"/>
    </source>
</evidence>
<proteinExistence type="inferred from homology"/>
<dbReference type="EMBL" id="JAIWYP010000007">
    <property type="protein sequence ID" value="KAH3792930.1"/>
    <property type="molecule type" value="Genomic_DNA"/>
</dbReference>
<evidence type="ECO:0000256" key="7">
    <source>
        <dbReference type="ARBA" id="ARBA00023132"/>
    </source>
</evidence>
<dbReference type="PANTHER" id="PTHR23198:SF6">
    <property type="entry name" value="NUCLEAR PORE COMPLEX PROTEIN NUP98-NUP96"/>
    <property type="match status" value="1"/>
</dbReference>
<dbReference type="GO" id="GO:0000973">
    <property type="term" value="P:post-transcriptional tethering of RNA polymerase II gene DNA at nuclear periphery"/>
    <property type="evidence" value="ECO:0007669"/>
    <property type="project" value="TreeGrafter"/>
</dbReference>
<feature type="region of interest" description="Disordered" evidence="9">
    <location>
        <begin position="166"/>
        <end position="228"/>
    </location>
</feature>
<feature type="compositionally biased region" description="Low complexity" evidence="9">
    <location>
        <begin position="183"/>
        <end position="196"/>
    </location>
</feature>
<dbReference type="PANTHER" id="PTHR23198">
    <property type="entry name" value="NUCLEOPORIN"/>
    <property type="match status" value="1"/>
</dbReference>
<evidence type="ECO:0000313" key="12">
    <source>
        <dbReference type="Proteomes" id="UP000828390"/>
    </source>
</evidence>
<comment type="subcellular location">
    <subcellularLocation>
        <location evidence="1">Nucleus</location>
        <location evidence="1">Nuclear pore complex</location>
    </subcellularLocation>
</comment>
<dbReference type="GO" id="GO:0008139">
    <property type="term" value="F:nuclear localization sequence binding"/>
    <property type="evidence" value="ECO:0007669"/>
    <property type="project" value="TreeGrafter"/>
</dbReference>
<organism evidence="11 12">
    <name type="scientific">Dreissena polymorpha</name>
    <name type="common">Zebra mussel</name>
    <name type="synonym">Mytilus polymorpha</name>
    <dbReference type="NCBI Taxonomy" id="45954"/>
    <lineage>
        <taxon>Eukaryota</taxon>
        <taxon>Metazoa</taxon>
        <taxon>Spiralia</taxon>
        <taxon>Lophotrochozoa</taxon>
        <taxon>Mollusca</taxon>
        <taxon>Bivalvia</taxon>
        <taxon>Autobranchia</taxon>
        <taxon>Heteroconchia</taxon>
        <taxon>Euheterodonta</taxon>
        <taxon>Imparidentia</taxon>
        <taxon>Neoheterodontei</taxon>
        <taxon>Myida</taxon>
        <taxon>Dreissenoidea</taxon>
        <taxon>Dreissenidae</taxon>
        <taxon>Dreissena</taxon>
    </lineage>
</organism>
<evidence type="ECO:0000256" key="6">
    <source>
        <dbReference type="ARBA" id="ARBA00023010"/>
    </source>
</evidence>
<dbReference type="Proteomes" id="UP000828390">
    <property type="component" value="Unassembled WGS sequence"/>
</dbReference>
<dbReference type="InterPro" id="IPR037665">
    <property type="entry name" value="Nucleoporin_S59-like"/>
</dbReference>
<dbReference type="InterPro" id="IPR007230">
    <property type="entry name" value="Nup98_auto-Pept-S59_dom"/>
</dbReference>
<dbReference type="GO" id="GO:0003723">
    <property type="term" value="F:RNA binding"/>
    <property type="evidence" value="ECO:0007669"/>
    <property type="project" value="TreeGrafter"/>
</dbReference>
<accession>A0A9D4FAA9</accession>
<keyword evidence="3" id="KW-0813">Transport</keyword>
<evidence type="ECO:0000256" key="2">
    <source>
        <dbReference type="ARBA" id="ARBA00008926"/>
    </source>
</evidence>
<evidence type="ECO:0000259" key="10">
    <source>
        <dbReference type="PROSITE" id="PS51434"/>
    </source>
</evidence>
<dbReference type="FunFam" id="3.30.1610.10:FF:000001">
    <property type="entry name" value="Nuclear pore complex protein Nup98-Nup96"/>
    <property type="match status" value="1"/>
</dbReference>
<dbReference type="GO" id="GO:0006405">
    <property type="term" value="P:RNA export from nucleus"/>
    <property type="evidence" value="ECO:0007669"/>
    <property type="project" value="TreeGrafter"/>
</dbReference>
<reference evidence="11" key="1">
    <citation type="journal article" date="2019" name="bioRxiv">
        <title>The Genome of the Zebra Mussel, Dreissena polymorpha: A Resource for Invasive Species Research.</title>
        <authorList>
            <person name="McCartney M.A."/>
            <person name="Auch B."/>
            <person name="Kono T."/>
            <person name="Mallez S."/>
            <person name="Zhang Y."/>
            <person name="Obille A."/>
            <person name="Becker A."/>
            <person name="Abrahante J.E."/>
            <person name="Garbe J."/>
            <person name="Badalamenti J.P."/>
            <person name="Herman A."/>
            <person name="Mangelson H."/>
            <person name="Liachko I."/>
            <person name="Sullivan S."/>
            <person name="Sone E.D."/>
            <person name="Koren S."/>
            <person name="Silverstein K.A.T."/>
            <person name="Beckman K.B."/>
            <person name="Gohl D.M."/>
        </authorList>
    </citation>
    <scope>NUCLEOTIDE SEQUENCE</scope>
    <source>
        <strain evidence="11">Duluth1</strain>
        <tissue evidence="11">Whole animal</tissue>
    </source>
</reference>
<evidence type="ECO:0000256" key="3">
    <source>
        <dbReference type="ARBA" id="ARBA00022448"/>
    </source>
</evidence>
<evidence type="ECO:0000256" key="1">
    <source>
        <dbReference type="ARBA" id="ARBA00004567"/>
    </source>
</evidence>
<dbReference type="GO" id="GO:0044614">
    <property type="term" value="C:nuclear pore cytoplasmic filaments"/>
    <property type="evidence" value="ECO:0007669"/>
    <property type="project" value="TreeGrafter"/>
</dbReference>
<comment type="caution">
    <text evidence="11">The sequence shown here is derived from an EMBL/GenBank/DDBJ whole genome shotgun (WGS) entry which is preliminary data.</text>
</comment>
<comment type="similarity">
    <text evidence="2">Belongs to the nucleoporin GLFG family.</text>
</comment>
<keyword evidence="12" id="KW-1185">Reference proteome</keyword>
<keyword evidence="4" id="KW-0509">mRNA transport</keyword>
<gene>
    <name evidence="11" type="ORF">DPMN_146431</name>
</gene>
<protein>
    <recommendedName>
        <fullName evidence="10">Peptidase S59 domain-containing protein</fullName>
    </recommendedName>
</protein>
<dbReference type="PROSITE" id="PS51434">
    <property type="entry name" value="NUP_C"/>
    <property type="match status" value="1"/>
</dbReference>
<name>A0A9D4FAA9_DREPO</name>
<keyword evidence="7" id="KW-0906">Nuclear pore complex</keyword>
<evidence type="ECO:0000256" key="9">
    <source>
        <dbReference type="SAM" id="MobiDB-lite"/>
    </source>
</evidence>
<reference evidence="11" key="2">
    <citation type="submission" date="2020-11" db="EMBL/GenBank/DDBJ databases">
        <authorList>
            <person name="McCartney M.A."/>
            <person name="Auch B."/>
            <person name="Kono T."/>
            <person name="Mallez S."/>
            <person name="Becker A."/>
            <person name="Gohl D.M."/>
            <person name="Silverstein K.A.T."/>
            <person name="Koren S."/>
            <person name="Bechman K.B."/>
            <person name="Herman A."/>
            <person name="Abrahante J.E."/>
            <person name="Garbe J."/>
        </authorList>
    </citation>
    <scope>NUCLEOTIDE SEQUENCE</scope>
    <source>
        <strain evidence="11">Duluth1</strain>
        <tissue evidence="11">Whole animal</tissue>
    </source>
</reference>
<dbReference type="GO" id="GO:0017056">
    <property type="term" value="F:structural constituent of nuclear pore"/>
    <property type="evidence" value="ECO:0007669"/>
    <property type="project" value="InterPro"/>
</dbReference>
<evidence type="ECO:0000256" key="5">
    <source>
        <dbReference type="ARBA" id="ARBA00022927"/>
    </source>
</evidence>
<keyword evidence="5" id="KW-0653">Protein transport</keyword>
<evidence type="ECO:0000256" key="8">
    <source>
        <dbReference type="ARBA" id="ARBA00023242"/>
    </source>
</evidence>
<dbReference type="SUPFAM" id="SSF82215">
    <property type="entry name" value="C-terminal autoproteolytic domain of nucleoporin nup98"/>
    <property type="match status" value="1"/>
</dbReference>
<keyword evidence="8" id="KW-0539">Nucleus</keyword>
<evidence type="ECO:0000313" key="11">
    <source>
        <dbReference type="EMBL" id="KAH3792930.1"/>
    </source>
</evidence>
<feature type="domain" description="Peptidase S59" evidence="10">
    <location>
        <begin position="15"/>
        <end position="157"/>
    </location>
</feature>
<feature type="region of interest" description="Disordered" evidence="9">
    <location>
        <begin position="318"/>
        <end position="341"/>
    </location>
</feature>
<dbReference type="Pfam" id="PF04096">
    <property type="entry name" value="Nucleoporin2"/>
    <property type="match status" value="1"/>
</dbReference>
<dbReference type="AlphaFoldDB" id="A0A9D4FAA9"/>
<dbReference type="GO" id="GO:0034398">
    <property type="term" value="P:telomere tethering at nuclear periphery"/>
    <property type="evidence" value="ECO:0007669"/>
    <property type="project" value="TreeGrafter"/>
</dbReference>
<keyword evidence="6" id="KW-0811">Translocation</keyword>
<dbReference type="GO" id="GO:0051028">
    <property type="term" value="P:mRNA transport"/>
    <property type="evidence" value="ECO:0007669"/>
    <property type="project" value="UniProtKB-KW"/>
</dbReference>
<dbReference type="GO" id="GO:0006606">
    <property type="term" value="P:protein import into nucleus"/>
    <property type="evidence" value="ECO:0007669"/>
    <property type="project" value="TreeGrafter"/>
</dbReference>